<dbReference type="FunFam" id="1.20.1280.50:FF:000028">
    <property type="entry name" value="Transport inhibitor response 1-like protein"/>
    <property type="match status" value="1"/>
</dbReference>
<dbReference type="Proteomes" id="UP000077755">
    <property type="component" value="Chromosome 4"/>
</dbReference>
<dbReference type="GO" id="GO:0005634">
    <property type="term" value="C:nucleus"/>
    <property type="evidence" value="ECO:0007669"/>
    <property type="project" value="UniProtKB-SubCell"/>
</dbReference>
<comment type="pathway">
    <text evidence="2">Protein modification; protein ubiquitination.</text>
</comment>
<dbReference type="InterPro" id="IPR032675">
    <property type="entry name" value="LRR_dom_sf"/>
</dbReference>
<dbReference type="SMART" id="SM00367">
    <property type="entry name" value="LRR_CC"/>
    <property type="match status" value="4"/>
</dbReference>
<reference evidence="9" key="1">
    <citation type="journal article" date="2016" name="Nat. Genet.">
        <title>A high-quality carrot genome assembly provides new insights into carotenoid accumulation and asterid genome evolution.</title>
        <authorList>
            <person name="Iorizzo M."/>
            <person name="Ellison S."/>
            <person name="Senalik D."/>
            <person name="Zeng P."/>
            <person name="Satapoomin P."/>
            <person name="Huang J."/>
            <person name="Bowman M."/>
            <person name="Iovene M."/>
            <person name="Sanseverino W."/>
            <person name="Cavagnaro P."/>
            <person name="Yildiz M."/>
            <person name="Macko-Podgorni A."/>
            <person name="Moranska E."/>
            <person name="Grzebelus E."/>
            <person name="Grzebelus D."/>
            <person name="Ashrafi H."/>
            <person name="Zheng Z."/>
            <person name="Cheng S."/>
            <person name="Spooner D."/>
            <person name="Van Deynze A."/>
            <person name="Simon P."/>
        </authorList>
    </citation>
    <scope>NUCLEOTIDE SEQUENCE</scope>
    <source>
        <tissue evidence="9">Leaf</tissue>
    </source>
</reference>
<dbReference type="CDD" id="cd22159">
    <property type="entry name" value="F-box_AtTIR1-like"/>
    <property type="match status" value="1"/>
</dbReference>
<keyword evidence="10" id="KW-1185">Reference proteome</keyword>
<dbReference type="Gene3D" id="1.20.1280.50">
    <property type="match status" value="1"/>
</dbReference>
<comment type="subcellular location">
    <subcellularLocation>
        <location evidence="1">Nucleus</location>
    </subcellularLocation>
</comment>
<evidence type="ECO:0000259" key="7">
    <source>
        <dbReference type="Pfam" id="PF18511"/>
    </source>
</evidence>
<dbReference type="InterPro" id="IPR041567">
    <property type="entry name" value="COI1_F-box"/>
</dbReference>
<dbReference type="PANTHER" id="PTHR16134:SF36">
    <property type="entry name" value="TRANSPORT INHIBITOR RESPONSE 1-LIKE PROTEIN"/>
    <property type="match status" value="1"/>
</dbReference>
<feature type="domain" description="Transport inhibitor response 1" evidence="8">
    <location>
        <begin position="101"/>
        <end position="146"/>
    </location>
</feature>
<accession>A0AAF0X1H0</accession>
<evidence type="ECO:0000313" key="10">
    <source>
        <dbReference type="Proteomes" id="UP000077755"/>
    </source>
</evidence>
<evidence type="ECO:0000256" key="5">
    <source>
        <dbReference type="ARBA" id="ARBA00023294"/>
    </source>
</evidence>
<keyword evidence="5" id="KW-0927">Auxin signaling pathway</keyword>
<evidence type="ECO:0000313" key="9">
    <source>
        <dbReference type="EMBL" id="WOG98886.1"/>
    </source>
</evidence>
<evidence type="ECO:0000256" key="6">
    <source>
        <dbReference type="ARBA" id="ARBA00064183"/>
    </source>
</evidence>
<gene>
    <name evidence="9" type="ORF">DCAR_0418232</name>
</gene>
<dbReference type="InterPro" id="IPR041101">
    <property type="entry name" value="Transp_inhibit"/>
</dbReference>
<dbReference type="KEGG" id="dcr:108218844"/>
<dbReference type="GO" id="GO:0031146">
    <property type="term" value="P:SCF-dependent proteasomal ubiquitin-dependent protein catabolic process"/>
    <property type="evidence" value="ECO:0007669"/>
    <property type="project" value="TreeGrafter"/>
</dbReference>
<evidence type="ECO:0000256" key="1">
    <source>
        <dbReference type="ARBA" id="ARBA00004123"/>
    </source>
</evidence>
<dbReference type="GO" id="GO:0019005">
    <property type="term" value="C:SCF ubiquitin ligase complex"/>
    <property type="evidence" value="ECO:0007669"/>
    <property type="project" value="TreeGrafter"/>
</dbReference>
<evidence type="ECO:0000256" key="4">
    <source>
        <dbReference type="ARBA" id="ARBA00023242"/>
    </source>
</evidence>
<organism evidence="9 10">
    <name type="scientific">Daucus carota subsp. sativus</name>
    <name type="common">Carrot</name>
    <dbReference type="NCBI Taxonomy" id="79200"/>
    <lineage>
        <taxon>Eukaryota</taxon>
        <taxon>Viridiplantae</taxon>
        <taxon>Streptophyta</taxon>
        <taxon>Embryophyta</taxon>
        <taxon>Tracheophyta</taxon>
        <taxon>Spermatophyta</taxon>
        <taxon>Magnoliopsida</taxon>
        <taxon>eudicotyledons</taxon>
        <taxon>Gunneridae</taxon>
        <taxon>Pentapetalae</taxon>
        <taxon>asterids</taxon>
        <taxon>campanulids</taxon>
        <taxon>Apiales</taxon>
        <taxon>Apiaceae</taxon>
        <taxon>Apioideae</taxon>
        <taxon>Scandiceae</taxon>
        <taxon>Daucinae</taxon>
        <taxon>Daucus</taxon>
        <taxon>Daucus sect. Daucus</taxon>
    </lineage>
</organism>
<evidence type="ECO:0000256" key="2">
    <source>
        <dbReference type="ARBA" id="ARBA00004906"/>
    </source>
</evidence>
<protein>
    <recommendedName>
        <fullName evidence="11">Transport inhibitor response 1-like protein</fullName>
    </recommendedName>
</protein>
<comment type="subunit">
    <text evidence="6">Part of a SCF (SKP1-cullin-F-box) protein ligase complex. May interact with auxin and auxin-responsive proteins.</text>
</comment>
<dbReference type="GO" id="GO:0009734">
    <property type="term" value="P:auxin-activated signaling pathway"/>
    <property type="evidence" value="ECO:0007669"/>
    <property type="project" value="UniProtKB-KW"/>
</dbReference>
<sequence length="611" mass="68372">MSEAQAQMSEDDADLAAAAGGASIRTAVVTTGGDYSSPYPDQVLENVLENVLIFLTSRRDRNAVSLVCKSWYRAEALTRSEIYIGNCYSVSPRRAAERFRRVRSVVLKGKPRFADFSLMPPDWGAHFAPWVIEMAEAYRGLEKLYLKRMNVTDDDLAVMARSFGNFRELVLVCCEGFGTAGLAVVASKCRQLRVFDLIEAEVSDDDEVDWLSCFPESGTCLESLIFDCVEFPINFDALENLVARSRSLKKLRVNRFVNLEQLHRLMILAPQLTDLGTGSFSPQDHPIDQEPDLVSAFTACRSLVSLSGFRETVPDYLPAVYPVCANITSLNFSYANITADELKPVIRNCHKLQIFWVLDSVRDEGLQAVAATCKDLRELRVFPIDATEDNVGPVSDVGLQAISEGCKKLESILYFCQQMTNAAVISMSNNCPDLVVFRLCIIGRYRPDHSTGEPMDEGFGAIVKNCKKLTRLAVSGLLTDKAFSYIGQYGKLVRTLSFAFAGDSDLGLKYVLEGCSKLEKLEIRDCPFGDSALRSGLHHYHNMRFLWMSTCRVTRQGCREIAQQIPRVIVEVFRWNQILEEGEKSDLVDTLYLYRSLEGPRADAPKFVNIL</sequence>
<dbReference type="Pfam" id="PF18791">
    <property type="entry name" value="Transp_inhibit"/>
    <property type="match status" value="1"/>
</dbReference>
<dbReference type="InterPro" id="IPR006553">
    <property type="entry name" value="Leu-rich_rpt_Cys-con_subtyp"/>
</dbReference>
<dbReference type="Gene3D" id="3.80.10.10">
    <property type="entry name" value="Ribonuclease Inhibitor"/>
    <property type="match status" value="1"/>
</dbReference>
<dbReference type="FunFam" id="3.80.10.10:FF:000029">
    <property type="entry name" value="Transport inhibitor response 1"/>
    <property type="match status" value="1"/>
</dbReference>
<evidence type="ECO:0008006" key="11">
    <source>
        <dbReference type="Google" id="ProtNLM"/>
    </source>
</evidence>
<dbReference type="SUPFAM" id="SSF52047">
    <property type="entry name" value="RNI-like"/>
    <property type="match status" value="1"/>
</dbReference>
<feature type="domain" description="COI1 F-box" evidence="7">
    <location>
        <begin position="41"/>
        <end position="80"/>
    </location>
</feature>
<proteinExistence type="predicted"/>
<dbReference type="AlphaFoldDB" id="A0AAF0X1H0"/>
<keyword evidence="4" id="KW-0539">Nucleus</keyword>
<reference evidence="9" key="2">
    <citation type="submission" date="2022-03" db="EMBL/GenBank/DDBJ databases">
        <title>Draft title - Genomic analysis of global carrot germplasm unveils the trajectory of domestication and the origin of high carotenoid orange carrot.</title>
        <authorList>
            <person name="Iorizzo M."/>
            <person name="Ellison S."/>
            <person name="Senalik D."/>
            <person name="Macko-Podgorni A."/>
            <person name="Grzebelus D."/>
            <person name="Bostan H."/>
            <person name="Rolling W."/>
            <person name="Curaba J."/>
            <person name="Simon P."/>
        </authorList>
    </citation>
    <scope>NUCLEOTIDE SEQUENCE</scope>
    <source>
        <tissue evidence="9">Leaf</tissue>
    </source>
</reference>
<dbReference type="Pfam" id="PF18511">
    <property type="entry name" value="F-box_5"/>
    <property type="match status" value="1"/>
</dbReference>
<evidence type="ECO:0000256" key="3">
    <source>
        <dbReference type="ARBA" id="ARBA00022786"/>
    </source>
</evidence>
<evidence type="ECO:0000259" key="8">
    <source>
        <dbReference type="Pfam" id="PF18791"/>
    </source>
</evidence>
<dbReference type="EMBL" id="CP093346">
    <property type="protein sequence ID" value="WOG98886.1"/>
    <property type="molecule type" value="Genomic_DNA"/>
</dbReference>
<dbReference type="PANTHER" id="PTHR16134">
    <property type="entry name" value="F-BOX/TPR REPEAT PROTEIN POF3"/>
    <property type="match status" value="1"/>
</dbReference>
<name>A0AAF0X1H0_DAUCS</name>
<keyword evidence="3" id="KW-0833">Ubl conjugation pathway</keyword>